<keyword evidence="1" id="KW-0812">Transmembrane</keyword>
<accession>A0A4Y7RRA8</accession>
<feature type="transmembrane region" description="Helical" evidence="1">
    <location>
        <begin position="26"/>
        <end position="44"/>
    </location>
</feature>
<evidence type="ECO:0000313" key="3">
    <source>
        <dbReference type="Proteomes" id="UP000297597"/>
    </source>
</evidence>
<keyword evidence="3" id="KW-1185">Reference proteome</keyword>
<name>A0A4Y7RRA8_9FIRM</name>
<comment type="caution">
    <text evidence="2">The sequence shown here is derived from an EMBL/GenBank/DDBJ whole genome shotgun (WGS) entry which is preliminary data.</text>
</comment>
<proteinExistence type="predicted"/>
<organism evidence="2 3">
    <name type="scientific">Pelotomaculum propionicicum</name>
    <dbReference type="NCBI Taxonomy" id="258475"/>
    <lineage>
        <taxon>Bacteria</taxon>
        <taxon>Bacillati</taxon>
        <taxon>Bacillota</taxon>
        <taxon>Clostridia</taxon>
        <taxon>Eubacteriales</taxon>
        <taxon>Desulfotomaculaceae</taxon>
        <taxon>Pelotomaculum</taxon>
    </lineage>
</organism>
<dbReference type="RefSeq" id="WP_243119769.1">
    <property type="nucleotide sequence ID" value="NZ_QFFZ01000013.1"/>
</dbReference>
<evidence type="ECO:0000313" key="2">
    <source>
        <dbReference type="EMBL" id="TEB11544.1"/>
    </source>
</evidence>
<gene>
    <name evidence="2" type="ORF">Pmgp_01558</name>
</gene>
<keyword evidence="1" id="KW-0472">Membrane</keyword>
<keyword evidence="1" id="KW-1133">Transmembrane helix</keyword>
<evidence type="ECO:0000256" key="1">
    <source>
        <dbReference type="SAM" id="Phobius"/>
    </source>
</evidence>
<sequence length="58" mass="6135">MMSAFDLGIGVGSILLGLLSSKTGLAYMYLVCGLIVIIPAAIFYTKDARNTGVLPEQQ</sequence>
<dbReference type="Proteomes" id="UP000297597">
    <property type="component" value="Unassembled WGS sequence"/>
</dbReference>
<dbReference type="InterPro" id="IPR036259">
    <property type="entry name" value="MFS_trans_sf"/>
</dbReference>
<dbReference type="EMBL" id="QFFZ01000013">
    <property type="protein sequence ID" value="TEB11544.1"/>
    <property type="molecule type" value="Genomic_DNA"/>
</dbReference>
<dbReference type="SUPFAM" id="SSF103473">
    <property type="entry name" value="MFS general substrate transporter"/>
    <property type="match status" value="1"/>
</dbReference>
<dbReference type="AlphaFoldDB" id="A0A4Y7RRA8"/>
<reference evidence="2 3" key="1">
    <citation type="journal article" date="2018" name="Environ. Microbiol.">
        <title>Novel energy conservation strategies and behaviour of Pelotomaculum schinkii driving syntrophic propionate catabolism.</title>
        <authorList>
            <person name="Hidalgo-Ahumada C.A.P."/>
            <person name="Nobu M.K."/>
            <person name="Narihiro T."/>
            <person name="Tamaki H."/>
            <person name="Liu W.T."/>
            <person name="Kamagata Y."/>
            <person name="Stams A.J.M."/>
            <person name="Imachi H."/>
            <person name="Sousa D.Z."/>
        </authorList>
    </citation>
    <scope>NUCLEOTIDE SEQUENCE [LARGE SCALE GENOMIC DNA]</scope>
    <source>
        <strain evidence="2 3">MGP</strain>
    </source>
</reference>
<protein>
    <submittedName>
        <fullName evidence="2">Uncharacterized protein</fullName>
    </submittedName>
</protein>